<organism evidence="2 3">
    <name type="scientific">Aeromicrobium ginsengisoli</name>
    <dbReference type="NCBI Taxonomy" id="363867"/>
    <lineage>
        <taxon>Bacteria</taxon>
        <taxon>Bacillati</taxon>
        <taxon>Actinomycetota</taxon>
        <taxon>Actinomycetes</taxon>
        <taxon>Propionibacteriales</taxon>
        <taxon>Nocardioidaceae</taxon>
        <taxon>Aeromicrobium</taxon>
    </lineage>
</organism>
<keyword evidence="3" id="KW-1185">Reference proteome</keyword>
<feature type="region of interest" description="Disordered" evidence="1">
    <location>
        <begin position="187"/>
        <end position="206"/>
    </location>
</feature>
<dbReference type="AlphaFoldDB" id="A0A5M4F9W6"/>
<dbReference type="SUPFAM" id="SSF53795">
    <property type="entry name" value="PEP carboxykinase-like"/>
    <property type="match status" value="1"/>
</dbReference>
<dbReference type="OrthoDB" id="3213869at2"/>
<protein>
    <recommendedName>
        <fullName evidence="4">Serine kinase</fullName>
    </recommendedName>
</protein>
<sequence>MYEAYGLCVDSAIPLPLQPSVGLTADLEIRCGTVGCSDVRFADLDAGDDAWLEKGWAASRVVLRFAEMTVELSTRRPLITVDVTGTDDADHVAHLVIDHVVPQWLAMRGDLVLHASAVQAPGGGAVAFVGESGRGKSTTTTGLGQLGWRFVADDACRVVQSGSMHEIVPSYPGVRLLAPSRTALVPELPSRPMADGAPKHRVTPDIRPVTGPVPVSLVVELGHDAELAVHRMSLSESTACLARHSFYLAASQDAVASQTFLLASALAMDVPCVRVDFPRRWDVFPELAALIETTMA</sequence>
<gene>
    <name evidence="2" type="ORF">ESP70_013540</name>
</gene>
<dbReference type="Proteomes" id="UP000380867">
    <property type="component" value="Unassembled WGS sequence"/>
</dbReference>
<reference evidence="2" key="1">
    <citation type="submission" date="2019-09" db="EMBL/GenBank/DDBJ databases">
        <authorList>
            <person name="Li J."/>
        </authorList>
    </citation>
    <scope>NUCLEOTIDE SEQUENCE [LARGE SCALE GENOMIC DNA]</scope>
    <source>
        <strain evidence="2">JCM 14732</strain>
    </source>
</reference>
<accession>A0A5M4F9W6</accession>
<name>A0A5M4F9W6_9ACTN</name>
<dbReference type="RefSeq" id="WP_149689861.1">
    <property type="nucleotide sequence ID" value="NZ_SDPQ02000003.1"/>
</dbReference>
<dbReference type="EMBL" id="SDPQ02000003">
    <property type="protein sequence ID" value="KAA1395193.1"/>
    <property type="molecule type" value="Genomic_DNA"/>
</dbReference>
<evidence type="ECO:0000313" key="3">
    <source>
        <dbReference type="Proteomes" id="UP000380867"/>
    </source>
</evidence>
<proteinExistence type="predicted"/>
<evidence type="ECO:0000313" key="2">
    <source>
        <dbReference type="EMBL" id="KAA1395193.1"/>
    </source>
</evidence>
<evidence type="ECO:0008006" key="4">
    <source>
        <dbReference type="Google" id="ProtNLM"/>
    </source>
</evidence>
<evidence type="ECO:0000256" key="1">
    <source>
        <dbReference type="SAM" id="MobiDB-lite"/>
    </source>
</evidence>
<comment type="caution">
    <text evidence="2">The sequence shown here is derived from an EMBL/GenBank/DDBJ whole genome shotgun (WGS) entry which is preliminary data.</text>
</comment>
<dbReference type="InterPro" id="IPR027417">
    <property type="entry name" value="P-loop_NTPase"/>
</dbReference>
<dbReference type="Gene3D" id="3.40.50.300">
    <property type="entry name" value="P-loop containing nucleotide triphosphate hydrolases"/>
    <property type="match status" value="1"/>
</dbReference>